<dbReference type="GO" id="GO:0004316">
    <property type="term" value="F:3-oxoacyl-[acyl-carrier-protein] reductase (NADPH) activity"/>
    <property type="evidence" value="ECO:0007669"/>
    <property type="project" value="UniProtKB-EC"/>
</dbReference>
<proteinExistence type="inferred from homology"/>
<dbReference type="NCBIfam" id="NF009466">
    <property type="entry name" value="PRK12826.1-2"/>
    <property type="match status" value="1"/>
</dbReference>
<evidence type="ECO:0000256" key="1">
    <source>
        <dbReference type="ARBA" id="ARBA00006484"/>
    </source>
</evidence>
<comment type="similarity">
    <text evidence="1">Belongs to the short-chain dehydrogenases/reductases (SDR) family.</text>
</comment>
<dbReference type="PRINTS" id="PR00081">
    <property type="entry name" value="GDHRDH"/>
</dbReference>
<dbReference type="SUPFAM" id="SSF51735">
    <property type="entry name" value="NAD(P)-binding Rossmann-fold domains"/>
    <property type="match status" value="1"/>
</dbReference>
<evidence type="ECO:0000256" key="2">
    <source>
        <dbReference type="ARBA" id="ARBA00023002"/>
    </source>
</evidence>
<dbReference type="SMART" id="SM00822">
    <property type="entry name" value="PKS_KR"/>
    <property type="match status" value="1"/>
</dbReference>
<dbReference type="EMBL" id="JBEPEK010000699">
    <property type="protein sequence ID" value="MER7186975.1"/>
    <property type="molecule type" value="Genomic_DNA"/>
</dbReference>
<organism evidence="4 5">
    <name type="scientific">Streptomyces hyaluromycini</name>
    <dbReference type="NCBI Taxonomy" id="1377993"/>
    <lineage>
        <taxon>Bacteria</taxon>
        <taxon>Bacillati</taxon>
        <taxon>Actinomycetota</taxon>
        <taxon>Actinomycetes</taxon>
        <taxon>Kitasatosporales</taxon>
        <taxon>Streptomycetaceae</taxon>
        <taxon>Streptomyces</taxon>
    </lineage>
</organism>
<name>A0ABV1XDJ6_9ACTN</name>
<dbReference type="PRINTS" id="PR00080">
    <property type="entry name" value="SDRFAMILY"/>
</dbReference>
<evidence type="ECO:0000313" key="4">
    <source>
        <dbReference type="EMBL" id="MER7186975.1"/>
    </source>
</evidence>
<dbReference type="RefSeq" id="WP_350791055.1">
    <property type="nucleotide sequence ID" value="NZ_JBEPEK010000699.1"/>
</dbReference>
<dbReference type="PROSITE" id="PS00061">
    <property type="entry name" value="ADH_SHORT"/>
    <property type="match status" value="1"/>
</dbReference>
<evidence type="ECO:0000313" key="5">
    <source>
        <dbReference type="Proteomes" id="UP001474181"/>
    </source>
</evidence>
<comment type="caution">
    <text evidence="4">The sequence shown here is derived from an EMBL/GenBank/DDBJ whole genome shotgun (WGS) entry which is preliminary data.</text>
</comment>
<keyword evidence="5" id="KW-1185">Reference proteome</keyword>
<accession>A0ABV1XDJ6</accession>
<dbReference type="Gene3D" id="3.40.50.720">
    <property type="entry name" value="NAD(P)-binding Rossmann-like Domain"/>
    <property type="match status" value="1"/>
</dbReference>
<dbReference type="InterPro" id="IPR057326">
    <property type="entry name" value="KR_dom"/>
</dbReference>
<dbReference type="Pfam" id="PF13561">
    <property type="entry name" value="adh_short_C2"/>
    <property type="match status" value="1"/>
</dbReference>
<evidence type="ECO:0000259" key="3">
    <source>
        <dbReference type="SMART" id="SM00822"/>
    </source>
</evidence>
<dbReference type="Proteomes" id="UP001474181">
    <property type="component" value="Unassembled WGS sequence"/>
</dbReference>
<sequence>MNRSVLITGGNRGIGRAITEAFLKAGDRVAVAHRGGDGLPGALDLRCDVTSTEQVDAAFTAAESAHGPVEILVSNAGITDSAPLAAMAEDQFGRVLDTNLTGAYRVAKRASRGMVRLRNGRMIFISSVLGTGGRRGAANYSASKAGLVGLARSIAREYAGYGITANLVTPGLVRTEMMEDMPEDMRRQLLDRTLLRRPAEPEEIADAVLWLADDRSRYVTGAEIHVDGGLSLGA</sequence>
<reference evidence="4 5" key="1">
    <citation type="submission" date="2024-06" db="EMBL/GenBank/DDBJ databases">
        <title>The Natural Products Discovery Center: Release of the First 8490 Sequenced Strains for Exploring Actinobacteria Biosynthetic Diversity.</title>
        <authorList>
            <person name="Kalkreuter E."/>
            <person name="Kautsar S.A."/>
            <person name="Yang D."/>
            <person name="Bader C.D."/>
            <person name="Teijaro C.N."/>
            <person name="Fluegel L."/>
            <person name="Davis C.M."/>
            <person name="Simpson J.R."/>
            <person name="Lauterbach L."/>
            <person name="Steele A.D."/>
            <person name="Gui C."/>
            <person name="Meng S."/>
            <person name="Li G."/>
            <person name="Viehrig K."/>
            <person name="Ye F."/>
            <person name="Su P."/>
            <person name="Kiefer A.F."/>
            <person name="Nichols A."/>
            <person name="Cepeda A.J."/>
            <person name="Yan W."/>
            <person name="Fan B."/>
            <person name="Jiang Y."/>
            <person name="Adhikari A."/>
            <person name="Zheng C.-J."/>
            <person name="Schuster L."/>
            <person name="Cowan T.M."/>
            <person name="Smanski M.J."/>
            <person name="Chevrette M.G."/>
            <person name="De Carvalho L.P.S."/>
            <person name="Shen B."/>
        </authorList>
    </citation>
    <scope>NUCLEOTIDE SEQUENCE [LARGE SCALE GENOMIC DNA]</scope>
    <source>
        <strain evidence="4 5">NPDC000234</strain>
    </source>
</reference>
<dbReference type="InterPro" id="IPR020904">
    <property type="entry name" value="Sc_DH/Rdtase_CS"/>
</dbReference>
<dbReference type="PANTHER" id="PTHR42760:SF133">
    <property type="entry name" value="3-OXOACYL-[ACYL-CARRIER-PROTEIN] REDUCTASE"/>
    <property type="match status" value="1"/>
</dbReference>
<dbReference type="InterPro" id="IPR002347">
    <property type="entry name" value="SDR_fam"/>
</dbReference>
<feature type="domain" description="Ketoreductase" evidence="3">
    <location>
        <begin position="3"/>
        <end position="171"/>
    </location>
</feature>
<dbReference type="InterPro" id="IPR036291">
    <property type="entry name" value="NAD(P)-bd_dom_sf"/>
</dbReference>
<dbReference type="EC" id="1.1.1.100" evidence="4"/>
<dbReference type="PANTHER" id="PTHR42760">
    <property type="entry name" value="SHORT-CHAIN DEHYDROGENASES/REDUCTASES FAMILY MEMBER"/>
    <property type="match status" value="1"/>
</dbReference>
<gene>
    <name evidence="4" type="primary">fabG</name>
    <name evidence="4" type="ORF">ABT404_47235</name>
</gene>
<keyword evidence="2 4" id="KW-0560">Oxidoreductase</keyword>
<protein>
    <submittedName>
        <fullName evidence="4">3-oxoacyl-ACP reductase FabG</fullName>
        <ecNumber evidence="4">1.1.1.100</ecNumber>
    </submittedName>
</protein>